<accession>A0A2G5SJ88</accession>
<keyword evidence="2" id="KW-1185">Reference proteome</keyword>
<dbReference type="Proteomes" id="UP000230233">
    <property type="component" value="Unassembled WGS sequence"/>
</dbReference>
<gene>
    <name evidence="1" type="ORF">B9Z55_027078</name>
</gene>
<reference evidence="2" key="1">
    <citation type="submission" date="2017-10" db="EMBL/GenBank/DDBJ databases">
        <title>Rapid genome shrinkage in a self-fertile nematode reveals novel sperm competition proteins.</title>
        <authorList>
            <person name="Yin D."/>
            <person name="Schwarz E.M."/>
            <person name="Thomas C.G."/>
            <person name="Felde R.L."/>
            <person name="Korf I.F."/>
            <person name="Cutter A.D."/>
            <person name="Schartner C.M."/>
            <person name="Ralston E.J."/>
            <person name="Meyer B.J."/>
            <person name="Haag E.S."/>
        </authorList>
    </citation>
    <scope>NUCLEOTIDE SEQUENCE [LARGE SCALE GENOMIC DNA]</scope>
    <source>
        <strain evidence="2">JU1422</strain>
    </source>
</reference>
<dbReference type="EMBL" id="PDUG01000007">
    <property type="protein sequence ID" value="PIC14936.1"/>
    <property type="molecule type" value="Genomic_DNA"/>
</dbReference>
<dbReference type="AlphaFoldDB" id="A0A2G5SJ88"/>
<proteinExistence type="predicted"/>
<protein>
    <submittedName>
        <fullName evidence="1">Uncharacterized protein</fullName>
    </submittedName>
</protein>
<evidence type="ECO:0000313" key="1">
    <source>
        <dbReference type="EMBL" id="PIC14936.1"/>
    </source>
</evidence>
<sequence length="73" mass="8082">MGGSYNFQCDRAIGRDCDQASTRATKIKETKTPAFSTFILIKSGEQADFFKFGTKNEPAKPNSKIGGNYNIIR</sequence>
<comment type="caution">
    <text evidence="1">The sequence shown here is derived from an EMBL/GenBank/DDBJ whole genome shotgun (WGS) entry which is preliminary data.</text>
</comment>
<organism evidence="1 2">
    <name type="scientific">Caenorhabditis nigoni</name>
    <dbReference type="NCBI Taxonomy" id="1611254"/>
    <lineage>
        <taxon>Eukaryota</taxon>
        <taxon>Metazoa</taxon>
        <taxon>Ecdysozoa</taxon>
        <taxon>Nematoda</taxon>
        <taxon>Chromadorea</taxon>
        <taxon>Rhabditida</taxon>
        <taxon>Rhabditina</taxon>
        <taxon>Rhabditomorpha</taxon>
        <taxon>Rhabditoidea</taxon>
        <taxon>Rhabditidae</taxon>
        <taxon>Peloderinae</taxon>
        <taxon>Caenorhabditis</taxon>
    </lineage>
</organism>
<name>A0A2G5SJ88_9PELO</name>
<evidence type="ECO:0000313" key="2">
    <source>
        <dbReference type="Proteomes" id="UP000230233"/>
    </source>
</evidence>